<dbReference type="AlphaFoldDB" id="A0A6M1SHH8"/>
<dbReference type="GO" id="GO:0016787">
    <property type="term" value="F:hydrolase activity"/>
    <property type="evidence" value="ECO:0007669"/>
    <property type="project" value="UniProtKB-KW"/>
</dbReference>
<dbReference type="InterPro" id="IPR050534">
    <property type="entry name" value="Coronavir_polyprotein_1ab"/>
</dbReference>
<dbReference type="PANTHER" id="PTHR43788">
    <property type="entry name" value="DNA2/NAM7 HELICASE FAMILY MEMBER"/>
    <property type="match status" value="1"/>
</dbReference>
<gene>
    <name evidence="6" type="ORF">G5575_01995</name>
</gene>
<keyword evidence="7" id="KW-1185">Reference proteome</keyword>
<reference evidence="6 7" key="2">
    <citation type="submission" date="2020-03" db="EMBL/GenBank/DDBJ databases">
        <title>Devosia chinhatensis sp. nov., isolated from a hexachlorocyclohexane (HCH) dump site in India.</title>
        <authorList>
            <person name="Kumar M."/>
            <person name="Lal R."/>
        </authorList>
    </citation>
    <scope>NUCLEOTIDE SEQUENCE [LARGE SCALE GENOMIC DNA]</scope>
    <source>
        <strain evidence="6 7">H239</strain>
    </source>
</reference>
<evidence type="ECO:0000259" key="5">
    <source>
        <dbReference type="Pfam" id="PF13087"/>
    </source>
</evidence>
<keyword evidence="3" id="KW-0347">Helicase</keyword>
<dbReference type="RefSeq" id="WP_164532867.1">
    <property type="nucleotide sequence ID" value="NZ_JAALFG010000001.1"/>
</dbReference>
<dbReference type="InterPro" id="IPR047187">
    <property type="entry name" value="SF1_C_Upf1"/>
</dbReference>
<reference evidence="6 7" key="1">
    <citation type="submission" date="2020-02" db="EMBL/GenBank/DDBJ databases">
        <authorList>
            <person name="Khan S.A."/>
            <person name="Jeon C.O."/>
            <person name="Chun B.H."/>
        </authorList>
    </citation>
    <scope>NUCLEOTIDE SEQUENCE [LARGE SCALE GENOMIC DNA]</scope>
    <source>
        <strain evidence="6 7">H239</strain>
    </source>
</reference>
<organism evidence="6 7">
    <name type="scientific">Devosia aurantiaca</name>
    <dbReference type="NCBI Taxonomy" id="2714858"/>
    <lineage>
        <taxon>Bacteria</taxon>
        <taxon>Pseudomonadati</taxon>
        <taxon>Pseudomonadota</taxon>
        <taxon>Alphaproteobacteria</taxon>
        <taxon>Hyphomicrobiales</taxon>
        <taxon>Devosiaceae</taxon>
        <taxon>Devosia</taxon>
    </lineage>
</organism>
<dbReference type="CDD" id="cd18808">
    <property type="entry name" value="SF1_C_Upf1"/>
    <property type="match status" value="1"/>
</dbReference>
<sequence length="246" mass="27033">MGGVGWRPCAVGAPAPRHRRVESRERTRHLGTRGCASDFERLFENGYGKSAGARLKTQYRMLPPIGQVVSETFYEGMLEAGRTTPEVNPEVLPEGLEQPLTWITTDSLGAAGEERTESTGTSRINPAEADCIVALLKEWSATASFIEWIAEQTKHAHVIGVICMYAAQRDLIRRKIQAANLPEAFRRTIKIDTVDSYQGKENPIVVLSLVRNNVSGQAERGLATIKPGFCSARTASTLLLVEPWIA</sequence>
<name>A0A6M1SHH8_9HYPH</name>
<evidence type="ECO:0000256" key="4">
    <source>
        <dbReference type="ARBA" id="ARBA00022840"/>
    </source>
</evidence>
<dbReference type="Pfam" id="PF13087">
    <property type="entry name" value="AAA_12"/>
    <property type="match status" value="1"/>
</dbReference>
<dbReference type="InterPro" id="IPR027417">
    <property type="entry name" value="P-loop_NTPase"/>
</dbReference>
<dbReference type="Proteomes" id="UP000474802">
    <property type="component" value="Unassembled WGS sequence"/>
</dbReference>
<keyword evidence="1" id="KW-0547">Nucleotide-binding</keyword>
<keyword evidence="4" id="KW-0067">ATP-binding</keyword>
<dbReference type="GO" id="GO:0043139">
    <property type="term" value="F:5'-3' DNA helicase activity"/>
    <property type="evidence" value="ECO:0007669"/>
    <property type="project" value="TreeGrafter"/>
</dbReference>
<evidence type="ECO:0000313" key="7">
    <source>
        <dbReference type="Proteomes" id="UP000474802"/>
    </source>
</evidence>
<proteinExistence type="predicted"/>
<feature type="domain" description="DNA2/NAM7 helicase-like C-terminal" evidence="5">
    <location>
        <begin position="37"/>
        <end position="217"/>
    </location>
</feature>
<evidence type="ECO:0000256" key="1">
    <source>
        <dbReference type="ARBA" id="ARBA00022741"/>
    </source>
</evidence>
<evidence type="ECO:0000313" key="6">
    <source>
        <dbReference type="EMBL" id="NGP16620.1"/>
    </source>
</evidence>
<dbReference type="SUPFAM" id="SSF52540">
    <property type="entry name" value="P-loop containing nucleoside triphosphate hydrolases"/>
    <property type="match status" value="1"/>
</dbReference>
<protein>
    <recommendedName>
        <fullName evidence="5">DNA2/NAM7 helicase-like C-terminal domain-containing protein</fullName>
    </recommendedName>
</protein>
<dbReference type="EMBL" id="JAALFG010000001">
    <property type="protein sequence ID" value="NGP16620.1"/>
    <property type="molecule type" value="Genomic_DNA"/>
</dbReference>
<dbReference type="PANTHER" id="PTHR43788:SF8">
    <property type="entry name" value="DNA-BINDING PROTEIN SMUBP-2"/>
    <property type="match status" value="1"/>
</dbReference>
<dbReference type="GO" id="GO:0005524">
    <property type="term" value="F:ATP binding"/>
    <property type="evidence" value="ECO:0007669"/>
    <property type="project" value="UniProtKB-KW"/>
</dbReference>
<evidence type="ECO:0000256" key="3">
    <source>
        <dbReference type="ARBA" id="ARBA00022806"/>
    </source>
</evidence>
<dbReference type="InterPro" id="IPR041679">
    <property type="entry name" value="DNA2/NAM7-like_C"/>
</dbReference>
<accession>A0A6M1SHH8</accession>
<dbReference type="Gene3D" id="3.40.50.300">
    <property type="entry name" value="P-loop containing nucleotide triphosphate hydrolases"/>
    <property type="match status" value="1"/>
</dbReference>
<evidence type="ECO:0000256" key="2">
    <source>
        <dbReference type="ARBA" id="ARBA00022801"/>
    </source>
</evidence>
<keyword evidence="2" id="KW-0378">Hydrolase</keyword>
<comment type="caution">
    <text evidence="6">The sequence shown here is derived from an EMBL/GenBank/DDBJ whole genome shotgun (WGS) entry which is preliminary data.</text>
</comment>